<feature type="transmembrane region" description="Helical" evidence="8">
    <location>
        <begin position="195"/>
        <end position="215"/>
    </location>
</feature>
<evidence type="ECO:0000256" key="7">
    <source>
        <dbReference type="SAM" id="MobiDB-lite"/>
    </source>
</evidence>
<dbReference type="GO" id="GO:0034389">
    <property type="term" value="P:lipid droplet organization"/>
    <property type="evidence" value="ECO:0000318"/>
    <property type="project" value="GO_Central"/>
</dbReference>
<dbReference type="GO" id="GO:0140042">
    <property type="term" value="P:lipid droplet formation"/>
    <property type="evidence" value="ECO:0007669"/>
    <property type="project" value="UniProtKB-ARBA"/>
</dbReference>
<feature type="compositionally biased region" description="Low complexity" evidence="7">
    <location>
        <begin position="117"/>
        <end position="132"/>
    </location>
</feature>
<dbReference type="GO" id="GO:0019915">
    <property type="term" value="P:lipid storage"/>
    <property type="evidence" value="ECO:0000318"/>
    <property type="project" value="GO_Central"/>
</dbReference>
<keyword evidence="3" id="KW-0256">Endoplasmic reticulum</keyword>
<dbReference type="FunCoup" id="A0A1U7Z5R9">
    <property type="interactions" value="2341"/>
</dbReference>
<dbReference type="KEGG" id="nnu:104586587"/>
<dbReference type="CDD" id="cd23995">
    <property type="entry name" value="Seipin_BSCL2_like"/>
    <property type="match status" value="1"/>
</dbReference>
<sequence length="564" mass="63475">MDETEIVDDYWNYDDFFDASDDFPFYNCNDTAEPFRGADETIITKSSRENPLPKGLRRRSSSFRHNRQGISGEYAKEPDCISPVASEISEVSEAITPRERRKKILSSLKDPEKAREGSSSPRIRSSSVRIGSLNEQNHEDSSITPANNERVDEHDQESSTSTTSTANKEHVDEMATAESRLGDSAESSAGSSSSFLVFLAGLVIKAIGLQISLLIKFIRFPIWLSYFFFVLVTDPFGILRRIRGYLIEKSLRMWGVVWESVSPSIYEWLKGQQSIGKLAMSFCWGFFWSVYVYFILLGLLALALVISGFMMQSLVEEPIQITETLHFDYTKDSPVAFVPISSCAGASCDVNCYEKVRVGNDGGSFVIPHNHRYQLTISLTLPESEYNRKLGVFQVRVDFISENGKVTASSSYPCMLQFKSQPIRLLETFLKSVPLVAGYASESQTLNLKMKGFTDKNEPTSCLRVVLEQRAEYRPGSGIPELYHASLVLESELPLFKRVIWNWKITIFIWTGIVSFMMEFIFILVCCRPIIIPRSKPKPMPTPRDGSTSSTNSPQNMGTPLNGS</sequence>
<keyword evidence="2 8" id="KW-0812">Transmembrane</keyword>
<keyword evidence="4 8" id="KW-1133">Transmembrane helix</keyword>
<reference evidence="10" key="1">
    <citation type="submission" date="2025-08" db="UniProtKB">
        <authorList>
            <consortium name="RefSeq"/>
        </authorList>
    </citation>
    <scope>IDENTIFICATION</scope>
</reference>
<feature type="region of interest" description="Disordered" evidence="7">
    <location>
        <begin position="536"/>
        <end position="564"/>
    </location>
</feature>
<dbReference type="AlphaFoldDB" id="A0A1U7Z5R9"/>
<dbReference type="STRING" id="4432.A0A1U7Z5R9"/>
<feature type="region of interest" description="Disordered" evidence="7">
    <location>
        <begin position="46"/>
        <end position="78"/>
    </location>
</feature>
<dbReference type="eggNOG" id="KOG4200">
    <property type="taxonomic scope" value="Eukaryota"/>
</dbReference>
<keyword evidence="6 8" id="KW-0472">Membrane</keyword>
<organism evidence="9 10">
    <name type="scientific">Nelumbo nucifera</name>
    <name type="common">Sacred lotus</name>
    <dbReference type="NCBI Taxonomy" id="4432"/>
    <lineage>
        <taxon>Eukaryota</taxon>
        <taxon>Viridiplantae</taxon>
        <taxon>Streptophyta</taxon>
        <taxon>Embryophyta</taxon>
        <taxon>Tracheophyta</taxon>
        <taxon>Spermatophyta</taxon>
        <taxon>Magnoliopsida</taxon>
        <taxon>Proteales</taxon>
        <taxon>Nelumbonaceae</taxon>
        <taxon>Nelumbo</taxon>
    </lineage>
</organism>
<dbReference type="Proteomes" id="UP000189703">
    <property type="component" value="Unplaced"/>
</dbReference>
<protein>
    <submittedName>
        <fullName evidence="10">Seipin-2</fullName>
    </submittedName>
</protein>
<dbReference type="PANTHER" id="PTHR21212">
    <property type="entry name" value="BERNARDINELLI-SEIP CONGENITAL LIPODYSTROPHY 2 HOMOLOG BSCL2 PROTEIN"/>
    <property type="match status" value="1"/>
</dbReference>
<dbReference type="GO" id="GO:0005789">
    <property type="term" value="C:endoplasmic reticulum membrane"/>
    <property type="evidence" value="ECO:0000318"/>
    <property type="project" value="GO_Central"/>
</dbReference>
<dbReference type="OrthoDB" id="3990054at2759"/>
<feature type="compositionally biased region" description="Polar residues" evidence="7">
    <location>
        <begin position="545"/>
        <end position="564"/>
    </location>
</feature>
<dbReference type="Pfam" id="PF06775">
    <property type="entry name" value="Seipin"/>
    <property type="match status" value="1"/>
</dbReference>
<feature type="region of interest" description="Disordered" evidence="7">
    <location>
        <begin position="102"/>
        <end position="171"/>
    </location>
</feature>
<evidence type="ECO:0000313" key="9">
    <source>
        <dbReference type="Proteomes" id="UP000189703"/>
    </source>
</evidence>
<dbReference type="OMA" id="WNVAFRC"/>
<feature type="transmembrane region" description="Helical" evidence="8">
    <location>
        <begin position="289"/>
        <end position="311"/>
    </location>
</feature>
<evidence type="ECO:0000256" key="2">
    <source>
        <dbReference type="ARBA" id="ARBA00022692"/>
    </source>
</evidence>
<feature type="compositionally biased region" description="Basic residues" evidence="7">
    <location>
        <begin position="55"/>
        <end position="67"/>
    </location>
</feature>
<dbReference type="InterPro" id="IPR009617">
    <property type="entry name" value="Seipin"/>
</dbReference>
<feature type="transmembrane region" description="Helical" evidence="8">
    <location>
        <begin position="221"/>
        <end position="239"/>
    </location>
</feature>
<evidence type="ECO:0000256" key="3">
    <source>
        <dbReference type="ARBA" id="ARBA00022824"/>
    </source>
</evidence>
<dbReference type="PANTHER" id="PTHR21212:SF0">
    <property type="entry name" value="SEIPIN"/>
    <property type="match status" value="1"/>
</dbReference>
<feature type="transmembrane region" description="Helical" evidence="8">
    <location>
        <begin position="507"/>
        <end position="531"/>
    </location>
</feature>
<keyword evidence="9" id="KW-1185">Reference proteome</keyword>
<evidence type="ECO:0000256" key="5">
    <source>
        <dbReference type="ARBA" id="ARBA00023098"/>
    </source>
</evidence>
<accession>A0A1U7Z5R9</accession>
<proteinExistence type="predicted"/>
<keyword evidence="5" id="KW-0443">Lipid metabolism</keyword>
<comment type="subcellular location">
    <subcellularLocation>
        <location evidence="1">Endoplasmic reticulum membrane</location>
        <topology evidence="1">Multi-pass membrane protein</topology>
    </subcellularLocation>
</comment>
<evidence type="ECO:0000256" key="1">
    <source>
        <dbReference type="ARBA" id="ARBA00004477"/>
    </source>
</evidence>
<name>A0A1U7Z5R9_NELNU</name>
<evidence type="ECO:0000256" key="8">
    <source>
        <dbReference type="SAM" id="Phobius"/>
    </source>
</evidence>
<evidence type="ECO:0000313" key="10">
    <source>
        <dbReference type="RefSeq" id="XP_010242174.1"/>
    </source>
</evidence>
<gene>
    <name evidence="10" type="primary">LOC104586587</name>
</gene>
<evidence type="ECO:0000256" key="4">
    <source>
        <dbReference type="ARBA" id="ARBA00022989"/>
    </source>
</evidence>
<dbReference type="GO" id="GO:0006629">
    <property type="term" value="P:lipid metabolic process"/>
    <property type="evidence" value="ECO:0007669"/>
    <property type="project" value="UniProtKB-KW"/>
</dbReference>
<dbReference type="GeneID" id="104586587"/>
<dbReference type="RefSeq" id="XP_010242174.1">
    <property type="nucleotide sequence ID" value="XM_010243872.2"/>
</dbReference>
<evidence type="ECO:0000256" key="6">
    <source>
        <dbReference type="ARBA" id="ARBA00023136"/>
    </source>
</evidence>